<evidence type="ECO:0000313" key="2">
    <source>
        <dbReference type="EMBL" id="KAL1839505.1"/>
    </source>
</evidence>
<name>A0ABR3VCC2_HUMIN</name>
<feature type="compositionally biased region" description="Low complexity" evidence="1">
    <location>
        <begin position="86"/>
        <end position="170"/>
    </location>
</feature>
<proteinExistence type="predicted"/>
<accession>A0ABR3VCC2</accession>
<organism evidence="2 3">
    <name type="scientific">Humicola insolens</name>
    <name type="common">Soft-rot fungus</name>
    <dbReference type="NCBI Taxonomy" id="85995"/>
    <lineage>
        <taxon>Eukaryota</taxon>
        <taxon>Fungi</taxon>
        <taxon>Dikarya</taxon>
        <taxon>Ascomycota</taxon>
        <taxon>Pezizomycotina</taxon>
        <taxon>Sordariomycetes</taxon>
        <taxon>Sordariomycetidae</taxon>
        <taxon>Sordariales</taxon>
        <taxon>Chaetomiaceae</taxon>
        <taxon>Mycothermus</taxon>
    </lineage>
</organism>
<gene>
    <name evidence="2" type="ORF">VTJ49DRAFT_1443</name>
</gene>
<dbReference type="Proteomes" id="UP001583172">
    <property type="component" value="Unassembled WGS sequence"/>
</dbReference>
<feature type="compositionally biased region" description="Low complexity" evidence="1">
    <location>
        <begin position="37"/>
        <end position="46"/>
    </location>
</feature>
<evidence type="ECO:0000256" key="1">
    <source>
        <dbReference type="SAM" id="MobiDB-lite"/>
    </source>
</evidence>
<feature type="region of interest" description="Disordered" evidence="1">
    <location>
        <begin position="1"/>
        <end position="174"/>
    </location>
</feature>
<dbReference type="EMBL" id="JAZGSY010000153">
    <property type="protein sequence ID" value="KAL1839505.1"/>
    <property type="molecule type" value="Genomic_DNA"/>
</dbReference>
<comment type="caution">
    <text evidence="2">The sequence shown here is derived from an EMBL/GenBank/DDBJ whole genome shotgun (WGS) entry which is preliminary data.</text>
</comment>
<reference evidence="2 3" key="1">
    <citation type="journal article" date="2024" name="Commun. Biol.">
        <title>Comparative genomic analysis of thermophilic fungi reveals convergent evolutionary adaptations and gene losses.</title>
        <authorList>
            <person name="Steindorff A.S."/>
            <person name="Aguilar-Pontes M.V."/>
            <person name="Robinson A.J."/>
            <person name="Andreopoulos B."/>
            <person name="LaButti K."/>
            <person name="Kuo A."/>
            <person name="Mondo S."/>
            <person name="Riley R."/>
            <person name="Otillar R."/>
            <person name="Haridas S."/>
            <person name="Lipzen A."/>
            <person name="Grimwood J."/>
            <person name="Schmutz J."/>
            <person name="Clum A."/>
            <person name="Reid I.D."/>
            <person name="Moisan M.C."/>
            <person name="Butler G."/>
            <person name="Nguyen T.T.M."/>
            <person name="Dewar K."/>
            <person name="Conant G."/>
            <person name="Drula E."/>
            <person name="Henrissat B."/>
            <person name="Hansel C."/>
            <person name="Singer S."/>
            <person name="Hutchinson M.I."/>
            <person name="de Vries R.P."/>
            <person name="Natvig D.O."/>
            <person name="Powell A.J."/>
            <person name="Tsang A."/>
            <person name="Grigoriev I.V."/>
        </authorList>
    </citation>
    <scope>NUCLEOTIDE SEQUENCE [LARGE SCALE GENOMIC DNA]</scope>
    <source>
        <strain evidence="2 3">CBS 620.91</strain>
    </source>
</reference>
<sequence length="257" mass="28453">MPSFTPRHYTPHRWQTFKTDDDGDDDMMEDVTLTAPSSKSTSSTTKRNLAVVPSDASLLDHFDLQSPPSTPHRERPNRQSFSSIYSLSNPPSRSRNRSRSPSTSSLGSNETSPSLPGLSSSPTSTPPTTTLPRWPTLSQRISRLPTRTRARSTSSSLLSPTLSSSTSPTLVPDTDVEMTGTSGARTVPLFATSPASVPVIRHARRTPYYPPNSSRNVDRTRVYMGRGPHYMQNWTPLSSLPRHVQLQIEERMVKFTA</sequence>
<keyword evidence="3" id="KW-1185">Reference proteome</keyword>
<evidence type="ECO:0000313" key="3">
    <source>
        <dbReference type="Proteomes" id="UP001583172"/>
    </source>
</evidence>
<protein>
    <submittedName>
        <fullName evidence="2">Uncharacterized protein</fullName>
    </submittedName>
</protein>